<gene>
    <name evidence="1" type="ORF">APUU_61299A</name>
</gene>
<dbReference type="GeneID" id="64978248"/>
<evidence type="ECO:0000313" key="1">
    <source>
        <dbReference type="EMBL" id="BCS28251.1"/>
    </source>
</evidence>
<sequence length="289" mass="33354">MPELLSPSGPMTRSKTRMAKAGESHLLALPVELKIQIFQSCSSFTSGSRLARTSKHLYGIWNKHLNAIYSGIAPVAIKEHSALCDMLKDLERIPSDNRLMERDHLISVVEASSIGTDFVDAYHVNMPVQPYHDPQTPQTLSPAEERRFIRGHYQILGLLYIGKAAQQKRIKQLNLKTLFLLSDFLCVFDVGVSEDEQIADMLDNDPTAYRYLQVELRQQRNKVFRELYGHGYRPRSHTPFQVNGRYAWWCDRQQETLREMLTGRVFRGENDEVDMSKVRDDMWYDSDGE</sequence>
<reference evidence="1" key="2">
    <citation type="submission" date="2021-02" db="EMBL/GenBank/DDBJ databases">
        <title>Aspergillus puulaauensis MK2 genome sequence.</title>
        <authorList>
            <person name="Futagami T."/>
            <person name="Mori K."/>
            <person name="Kadooka C."/>
            <person name="Tanaka T."/>
        </authorList>
    </citation>
    <scope>NUCLEOTIDE SEQUENCE</scope>
    <source>
        <strain evidence="1">MK2</strain>
    </source>
</reference>
<evidence type="ECO:0008006" key="3">
    <source>
        <dbReference type="Google" id="ProtNLM"/>
    </source>
</evidence>
<name>A0A7R7XVC1_9EURO</name>
<keyword evidence="2" id="KW-1185">Reference proteome</keyword>
<evidence type="ECO:0000313" key="2">
    <source>
        <dbReference type="Proteomes" id="UP000654913"/>
    </source>
</evidence>
<dbReference type="RefSeq" id="XP_041560437.1">
    <property type="nucleotide sequence ID" value="XM_041694626.1"/>
</dbReference>
<organism evidence="1 2">
    <name type="scientific">Aspergillus puulaauensis</name>
    <dbReference type="NCBI Taxonomy" id="1220207"/>
    <lineage>
        <taxon>Eukaryota</taxon>
        <taxon>Fungi</taxon>
        <taxon>Dikarya</taxon>
        <taxon>Ascomycota</taxon>
        <taxon>Pezizomycotina</taxon>
        <taxon>Eurotiomycetes</taxon>
        <taxon>Eurotiomycetidae</taxon>
        <taxon>Eurotiales</taxon>
        <taxon>Aspergillaceae</taxon>
        <taxon>Aspergillus</taxon>
    </lineage>
</organism>
<dbReference type="OrthoDB" id="5365320at2759"/>
<accession>A0A7R7XVC1</accession>
<proteinExistence type="predicted"/>
<dbReference type="Proteomes" id="UP000654913">
    <property type="component" value="Chromosome 6"/>
</dbReference>
<reference evidence="1" key="1">
    <citation type="submission" date="2021-01" db="EMBL/GenBank/DDBJ databases">
        <authorList>
            <consortium name="Aspergillus puulaauensis MK2 genome sequencing consortium"/>
            <person name="Kazuki M."/>
            <person name="Futagami T."/>
        </authorList>
    </citation>
    <scope>NUCLEOTIDE SEQUENCE</scope>
    <source>
        <strain evidence="1">MK2</strain>
    </source>
</reference>
<dbReference type="EMBL" id="AP024448">
    <property type="protein sequence ID" value="BCS28251.1"/>
    <property type="molecule type" value="Genomic_DNA"/>
</dbReference>
<dbReference type="KEGG" id="apuu:APUU_61299A"/>
<dbReference type="AlphaFoldDB" id="A0A7R7XVC1"/>
<protein>
    <recommendedName>
        <fullName evidence="3">F-box domain-containing protein</fullName>
    </recommendedName>
</protein>